<organism evidence="3 4">
    <name type="scientific">Simiduia aestuariiviva</name>
    <dbReference type="NCBI Taxonomy" id="1510459"/>
    <lineage>
        <taxon>Bacteria</taxon>
        <taxon>Pseudomonadati</taxon>
        <taxon>Pseudomonadota</taxon>
        <taxon>Gammaproteobacteria</taxon>
        <taxon>Cellvibrionales</taxon>
        <taxon>Cellvibrionaceae</taxon>
        <taxon>Simiduia</taxon>
    </lineage>
</organism>
<dbReference type="InterPro" id="IPR050623">
    <property type="entry name" value="Glucan_succinyl_AcylTrfase"/>
</dbReference>
<gene>
    <name evidence="3" type="ORF">FHS30_000294</name>
</gene>
<evidence type="ECO:0000313" key="3">
    <source>
        <dbReference type="EMBL" id="MBB3167118.1"/>
    </source>
</evidence>
<feature type="transmembrane region" description="Helical" evidence="1">
    <location>
        <begin position="185"/>
        <end position="205"/>
    </location>
</feature>
<feature type="transmembrane region" description="Helical" evidence="1">
    <location>
        <begin position="350"/>
        <end position="371"/>
    </location>
</feature>
<feature type="transmembrane region" description="Helical" evidence="1">
    <location>
        <begin position="285"/>
        <end position="305"/>
    </location>
</feature>
<feature type="domain" description="Acyltransferase 3" evidence="2">
    <location>
        <begin position="16"/>
        <end position="369"/>
    </location>
</feature>
<dbReference type="AlphaFoldDB" id="A0A839UNH1"/>
<dbReference type="PANTHER" id="PTHR36927:SF3">
    <property type="entry name" value="GLUCANS BIOSYNTHESIS PROTEIN C"/>
    <property type="match status" value="1"/>
</dbReference>
<dbReference type="Pfam" id="PF01757">
    <property type="entry name" value="Acyl_transf_3"/>
    <property type="match status" value="1"/>
</dbReference>
<sequence>MEKHVVDRSADGRFFYIDFLRVAAIVMMFIFHVNMIFVAEWDWHIKNVSQSNVLMEVNYWMAFFRMPLLFFVSGFISCILLEKWSSRKFIAERFNRLILPTVIWTFVLVAPQIYFERKLQGAEYSYIEFYSTFLEFKWWPEGNFHWLHLWFIPYLFVYNLLSIPVLYVIQRVGVKFPAAMSSKSVSYLICLFVTVAVIPYIWLSVNYPVTYDLIHDYARHAQFFPFVVAGLLAYKFKVIADFLEEKRAVFLRLAFLAIVLINVVRWNGWEPRYLWDDWLSHPASYLFLILLSVNSWFWVMALLGYGKRYLNRGSSVLSYCNRAVYPFYILHQTVIVVLGYYVVQTADSDAFKYVFLLVACFIISAAIYHLYIHPFKVVRFLFGAK</sequence>
<keyword evidence="1" id="KW-1133">Transmembrane helix</keyword>
<dbReference type="GO" id="GO:0016747">
    <property type="term" value="F:acyltransferase activity, transferring groups other than amino-acyl groups"/>
    <property type="evidence" value="ECO:0007669"/>
    <property type="project" value="InterPro"/>
</dbReference>
<name>A0A839UNH1_9GAMM</name>
<evidence type="ECO:0000259" key="2">
    <source>
        <dbReference type="Pfam" id="PF01757"/>
    </source>
</evidence>
<feature type="transmembrane region" description="Helical" evidence="1">
    <location>
        <begin position="94"/>
        <end position="115"/>
    </location>
</feature>
<dbReference type="PANTHER" id="PTHR36927">
    <property type="entry name" value="BLR4337 PROTEIN"/>
    <property type="match status" value="1"/>
</dbReference>
<feature type="transmembrane region" description="Helical" evidence="1">
    <location>
        <begin position="217"/>
        <end position="236"/>
    </location>
</feature>
<evidence type="ECO:0000256" key="1">
    <source>
        <dbReference type="SAM" id="Phobius"/>
    </source>
</evidence>
<dbReference type="InterPro" id="IPR002656">
    <property type="entry name" value="Acyl_transf_3_dom"/>
</dbReference>
<comment type="caution">
    <text evidence="3">The sequence shown here is derived from an EMBL/GenBank/DDBJ whole genome shotgun (WGS) entry which is preliminary data.</text>
</comment>
<keyword evidence="1" id="KW-0812">Transmembrane</keyword>
<feature type="transmembrane region" description="Helical" evidence="1">
    <location>
        <begin position="59"/>
        <end position="82"/>
    </location>
</feature>
<feature type="transmembrane region" description="Helical" evidence="1">
    <location>
        <begin position="248"/>
        <end position="265"/>
    </location>
</feature>
<keyword evidence="1" id="KW-0472">Membrane</keyword>
<feature type="transmembrane region" description="Helical" evidence="1">
    <location>
        <begin position="325"/>
        <end position="344"/>
    </location>
</feature>
<dbReference type="Proteomes" id="UP000559987">
    <property type="component" value="Unassembled WGS sequence"/>
</dbReference>
<dbReference type="EMBL" id="JACHXZ010000001">
    <property type="protein sequence ID" value="MBB3167118.1"/>
    <property type="molecule type" value="Genomic_DNA"/>
</dbReference>
<evidence type="ECO:0000313" key="4">
    <source>
        <dbReference type="Proteomes" id="UP000559987"/>
    </source>
</evidence>
<protein>
    <submittedName>
        <fullName evidence="3">Peptidoglycan/LPS O-acetylase OafA/YrhL</fullName>
    </submittedName>
</protein>
<reference evidence="3 4" key="1">
    <citation type="submission" date="2020-08" db="EMBL/GenBank/DDBJ databases">
        <title>Genomic Encyclopedia of Type Strains, Phase III (KMG-III): the genomes of soil and plant-associated and newly described type strains.</title>
        <authorList>
            <person name="Whitman W."/>
        </authorList>
    </citation>
    <scope>NUCLEOTIDE SEQUENCE [LARGE SCALE GENOMIC DNA]</scope>
    <source>
        <strain evidence="3 4">CECT 8571</strain>
    </source>
</reference>
<feature type="transmembrane region" description="Helical" evidence="1">
    <location>
        <begin position="147"/>
        <end position="169"/>
    </location>
</feature>
<feature type="transmembrane region" description="Helical" evidence="1">
    <location>
        <begin position="20"/>
        <end position="39"/>
    </location>
</feature>
<dbReference type="RefSeq" id="WP_183907571.1">
    <property type="nucleotide sequence ID" value="NZ_JACHXZ010000001.1"/>
</dbReference>
<accession>A0A839UNH1</accession>
<proteinExistence type="predicted"/>
<keyword evidence="4" id="KW-1185">Reference proteome</keyword>